<dbReference type="Proteomes" id="UP000596938">
    <property type="component" value="Unassembled WGS sequence"/>
</dbReference>
<feature type="compositionally biased region" description="Basic and acidic residues" evidence="1">
    <location>
        <begin position="19"/>
        <end position="39"/>
    </location>
</feature>
<dbReference type="EMBL" id="BMKU01000018">
    <property type="protein sequence ID" value="GGH09840.1"/>
    <property type="molecule type" value="Genomic_DNA"/>
</dbReference>
<keyword evidence="3" id="KW-1185">Reference proteome</keyword>
<accession>A0ABQ1Y1R5</accession>
<feature type="region of interest" description="Disordered" evidence="1">
    <location>
        <begin position="1"/>
        <end position="97"/>
    </location>
</feature>
<evidence type="ECO:0000313" key="3">
    <source>
        <dbReference type="Proteomes" id="UP000596938"/>
    </source>
</evidence>
<feature type="compositionally biased region" description="Basic and acidic residues" evidence="1">
    <location>
        <begin position="58"/>
        <end position="97"/>
    </location>
</feature>
<name>A0ABQ1Y1R5_9MICC</name>
<evidence type="ECO:0000256" key="1">
    <source>
        <dbReference type="SAM" id="MobiDB-lite"/>
    </source>
</evidence>
<gene>
    <name evidence="2" type="ORF">GCM10011577_38450</name>
</gene>
<proteinExistence type="predicted"/>
<reference evidence="3" key="1">
    <citation type="journal article" date="2019" name="Int. J. Syst. Evol. Microbiol.">
        <title>The Global Catalogue of Microorganisms (GCM) 10K type strain sequencing project: providing services to taxonomists for standard genome sequencing and annotation.</title>
        <authorList>
            <consortium name="The Broad Institute Genomics Platform"/>
            <consortium name="The Broad Institute Genome Sequencing Center for Infectious Disease"/>
            <person name="Wu L."/>
            <person name="Ma J."/>
        </authorList>
    </citation>
    <scope>NUCLEOTIDE SEQUENCE [LARGE SCALE GENOMIC DNA]</scope>
    <source>
        <strain evidence="3">CGMCC 1.1927</strain>
    </source>
</reference>
<sequence length="97" mass="11091">MIPNAPTNGGHTGLPDRGLWWDDARMSDTSHATARDLGPRQHAHVAPTTQEIRTIGQRRREAEEKLEQHLQEARQRYEQHEAQAHPEAAHPGKEKRH</sequence>
<evidence type="ECO:0000313" key="2">
    <source>
        <dbReference type="EMBL" id="GGH09840.1"/>
    </source>
</evidence>
<protein>
    <submittedName>
        <fullName evidence="2">Uncharacterized protein</fullName>
    </submittedName>
</protein>
<organism evidence="2 3">
    <name type="scientific">Pseudarthrobacter polychromogenes</name>
    <dbReference type="NCBI Taxonomy" id="1676"/>
    <lineage>
        <taxon>Bacteria</taxon>
        <taxon>Bacillati</taxon>
        <taxon>Actinomycetota</taxon>
        <taxon>Actinomycetes</taxon>
        <taxon>Micrococcales</taxon>
        <taxon>Micrococcaceae</taxon>
        <taxon>Pseudarthrobacter</taxon>
    </lineage>
</organism>
<comment type="caution">
    <text evidence="2">The sequence shown here is derived from an EMBL/GenBank/DDBJ whole genome shotgun (WGS) entry which is preliminary data.</text>
</comment>